<dbReference type="EMBL" id="JACWZY010000002">
    <property type="protein sequence ID" value="MBD2699539.1"/>
    <property type="molecule type" value="Genomic_DNA"/>
</dbReference>
<protein>
    <submittedName>
        <fullName evidence="1">Uncharacterized protein</fullName>
    </submittedName>
</protein>
<proteinExistence type="predicted"/>
<evidence type="ECO:0000313" key="2">
    <source>
        <dbReference type="Proteomes" id="UP000598820"/>
    </source>
</evidence>
<dbReference type="Proteomes" id="UP000598820">
    <property type="component" value="Unassembled WGS sequence"/>
</dbReference>
<gene>
    <name evidence="1" type="ORF">IC229_02750</name>
</gene>
<reference evidence="1" key="1">
    <citation type="submission" date="2020-09" db="EMBL/GenBank/DDBJ databases">
        <authorList>
            <person name="Kim M.K."/>
        </authorList>
    </citation>
    <scope>NUCLEOTIDE SEQUENCE</scope>
    <source>
        <strain evidence="1">BT702</strain>
    </source>
</reference>
<evidence type="ECO:0000313" key="1">
    <source>
        <dbReference type="EMBL" id="MBD2699539.1"/>
    </source>
</evidence>
<sequence length="46" mass="5083">MKKKLQKLTLKADQIVVLSNQESANIKAGVPVRTVTRPQQCATMIC</sequence>
<organism evidence="1 2">
    <name type="scientific">Spirosoma profusum</name>
    <dbReference type="NCBI Taxonomy" id="2771354"/>
    <lineage>
        <taxon>Bacteria</taxon>
        <taxon>Pseudomonadati</taxon>
        <taxon>Bacteroidota</taxon>
        <taxon>Cytophagia</taxon>
        <taxon>Cytophagales</taxon>
        <taxon>Cytophagaceae</taxon>
        <taxon>Spirosoma</taxon>
    </lineage>
</organism>
<keyword evidence="2" id="KW-1185">Reference proteome</keyword>
<dbReference type="RefSeq" id="WP_190885398.1">
    <property type="nucleotide sequence ID" value="NZ_JACWZY010000002.1"/>
</dbReference>
<comment type="caution">
    <text evidence="1">The sequence shown here is derived from an EMBL/GenBank/DDBJ whole genome shotgun (WGS) entry which is preliminary data.</text>
</comment>
<accession>A0A927AMD1</accession>
<name>A0A927AMD1_9BACT</name>
<dbReference type="AlphaFoldDB" id="A0A927AMD1"/>